<dbReference type="Gene3D" id="2.60.40.10">
    <property type="entry name" value="Immunoglobulins"/>
    <property type="match status" value="8"/>
</dbReference>
<dbReference type="Pfam" id="PF17210">
    <property type="entry name" value="SdrD_B"/>
    <property type="match status" value="8"/>
</dbReference>
<name>A0A6J6LTT8_9ZZZZ</name>
<evidence type="ECO:0000256" key="5">
    <source>
        <dbReference type="SAM" id="Phobius"/>
    </source>
</evidence>
<feature type="domain" description="SD-repeat containing protein B" evidence="6">
    <location>
        <begin position="39"/>
        <end position="111"/>
    </location>
</feature>
<feature type="domain" description="SD-repeat containing protein B" evidence="6">
    <location>
        <begin position="1569"/>
        <end position="1675"/>
    </location>
</feature>
<dbReference type="PANTHER" id="PTHR23303:SF15">
    <property type="entry name" value="COLOSSIN-A"/>
    <property type="match status" value="1"/>
</dbReference>
<dbReference type="GO" id="GO:0005576">
    <property type="term" value="C:extracellular region"/>
    <property type="evidence" value="ECO:0007669"/>
    <property type="project" value="UniProtKB-SubCell"/>
</dbReference>
<reference evidence="7" key="1">
    <citation type="submission" date="2020-05" db="EMBL/GenBank/DDBJ databases">
        <authorList>
            <person name="Chiriac C."/>
            <person name="Salcher M."/>
            <person name="Ghai R."/>
            <person name="Kavagutti S V."/>
        </authorList>
    </citation>
    <scope>NUCLEOTIDE SEQUENCE</scope>
</reference>
<accession>A0A6J6LTT8</accession>
<evidence type="ECO:0000256" key="4">
    <source>
        <dbReference type="SAM" id="MobiDB-lite"/>
    </source>
</evidence>
<feature type="domain" description="SD-repeat containing protein B" evidence="6">
    <location>
        <begin position="1431"/>
        <end position="1540"/>
    </location>
</feature>
<evidence type="ECO:0000259" key="6">
    <source>
        <dbReference type="Pfam" id="PF17210"/>
    </source>
</evidence>
<comment type="subcellular location">
    <subcellularLocation>
        <location evidence="1">Secreted</location>
    </subcellularLocation>
</comment>
<protein>
    <submittedName>
        <fullName evidence="7">Unannotated protein</fullName>
    </submittedName>
</protein>
<keyword evidence="5" id="KW-0472">Membrane</keyword>
<dbReference type="InterPro" id="IPR033764">
    <property type="entry name" value="Sdr_B"/>
</dbReference>
<keyword evidence="5" id="KW-0812">Transmembrane</keyword>
<feature type="compositionally biased region" description="Low complexity" evidence="4">
    <location>
        <begin position="937"/>
        <end position="950"/>
    </location>
</feature>
<dbReference type="EMBL" id="CAEZXE010000001">
    <property type="protein sequence ID" value="CAB4665246.1"/>
    <property type="molecule type" value="Genomic_DNA"/>
</dbReference>
<feature type="domain" description="SD-repeat containing protein B" evidence="6">
    <location>
        <begin position="1290"/>
        <end position="1402"/>
    </location>
</feature>
<feature type="domain" description="SD-repeat containing protein B" evidence="6">
    <location>
        <begin position="708"/>
        <end position="761"/>
    </location>
</feature>
<dbReference type="InterPro" id="IPR051417">
    <property type="entry name" value="SDr/BOS_complex"/>
</dbReference>
<feature type="transmembrane region" description="Helical" evidence="5">
    <location>
        <begin position="1720"/>
        <end position="1738"/>
    </location>
</feature>
<evidence type="ECO:0000256" key="1">
    <source>
        <dbReference type="ARBA" id="ARBA00004613"/>
    </source>
</evidence>
<evidence type="ECO:0000256" key="2">
    <source>
        <dbReference type="ARBA" id="ARBA00022525"/>
    </source>
</evidence>
<organism evidence="7">
    <name type="scientific">freshwater metagenome</name>
    <dbReference type="NCBI Taxonomy" id="449393"/>
    <lineage>
        <taxon>unclassified sequences</taxon>
        <taxon>metagenomes</taxon>
        <taxon>ecological metagenomes</taxon>
    </lineage>
</organism>
<dbReference type="SUPFAM" id="SSF117074">
    <property type="entry name" value="Hypothetical protein PA1324"/>
    <property type="match status" value="8"/>
</dbReference>
<keyword evidence="5" id="KW-1133">Transmembrane helix</keyword>
<feature type="domain" description="SD-repeat containing protein B" evidence="6">
    <location>
        <begin position="1143"/>
        <end position="1237"/>
    </location>
</feature>
<keyword evidence="3" id="KW-0732">Signal</keyword>
<gene>
    <name evidence="7" type="ORF">UFOPK2350_00017</name>
</gene>
<proteinExistence type="predicted"/>
<dbReference type="PANTHER" id="PTHR23303">
    <property type="entry name" value="CARBOXYPEPTIDASE REGULATORY REGION-CONTAINING"/>
    <property type="match status" value="1"/>
</dbReference>
<sequence>MRFSLRSLTVATLVTALLGTGLTLVPAQVASAASTGTITGKVFEDPNVDGVLDSGEVGSAGATIKAYDSTGALVGTATSGNDGTYTLSVSNAATADVRVEFSPPDRWASSFVGTNNGGDVQFVTVGATNVGFAVQQPGQYCANNSITTNMRLAVATMVPGGTQSGSSLPQTGADTMGNCYRQSVSTYAWDAPQWSFDADGNYVDPRQGTQLTQNKFTGALFGLGYDGGTNLLWGSAVIRRHSGLGPEGVGGVYAMDTAGGGIVDSFDLTGAPWNLTLSDGRDLSDAARDISTSANVNLAYSSDVPGYSAVGKIGIGELEVDAVGGYLWIVNLYQKKLQRIPLTGSPTAPGLGSTVDSYTIPQNVCTENGSVARPFALRLDPSTRKPIVGGVCTNEASAINMNMGTQGTTGMAENAWVMTLDPSSSSFTTNTTFSLDYPHLSDACAITSDGIISPLPQPNAGGDSNFCWPSMWHAWTDDFDGIQTWNHTINGNTADGVNFSGAYSQPMFAGIDVLADGSFVVGMADRMNFQTGWYNAPPDATKGSSSSMQYQVGAGVSGDVLLLCKSGATWTRESAGGCGSYQASTRAYAGPARESAQSEFFDDNIFGIIADPFTGDPAHIETANAAVQVWPRSGTQQVAFTAMDPAGQFNAGGLRWVSPTTGNTLNGVDITSPKINGTANNPPLYATSSFAKNVNMGGLEIICDAAPAEIGNRVWIDTDQDGLQDPGEPVAAGVTVHLYGLDGTLIGTAITDSLGQYYFRTTTTEAAAGNGDNTGPLPLRTATQIRFDNPVDYTSGHPLYQLGATLNGVASTNGALAGASNSNAVSPGQYPQINVPAIGAGVVDLTYDAGFIPIQSIGSRVWIDANQNGIQDTGEGGLGGVTVELLNPDGTPALTISGVPAVTKTDSSGNYVLSDLAPGQYKVKFTPPAGIPFTTQSSSGSTSANDSNADPNTGITPTFTLAASATGDTVAPSDPNHLMGVFSNPTIDAGVIAMPVGFGDWVWWDSTHDGDQDDSTGLPGVKVELFRPDGTPAFDFSGNPVAPTYTDKYGQYQFDNLLPGQYKAKFTAPGWTPTYQFAPAAQDNTWDSNIDANGWTNTFTIAPSITGETEGNPNWGDPWWPEAQFVNMTIDAGFWAASVPRAALGNYVWLDANKNGIQDVGETPIEGVWVGLVDINGEWALDYNGNEVDWVQTDANGKYLFDNLLPGGYRVVFSPDGYLPTTQKSGTNSAVDSNPSTTWTEFPSSSGYFTPMEFIGMTAGGDTVADTDPNTQATLVNPTVDAGFIPLVGLSNYYWYDTNGDGVRDGGEDPVVGGTVHLLNADGTPATFPDGSLVPAATTRNDGYFQFTGLYPGDYRLQFDPEPDWAFTRQGTDPLIDDDSNVDPATGITPPFTVSASETGPTYWDDPQWNDYTNAAFYNPTVGAGLVQLVAMGNYTWIDTNRDGIQTAGEPVLAGVTVQLYDANGDPALDSTGNPVAPVITDANGHYLFDGLLPGDYRVKFIPPQGYVFTDQYMGTSLNDSDADPLSGMSDVFTIDTSVTGDTIADTDQNTLAVFVNPTIDAGFIPVVAVGNYTWIDSNADGQQTDGEPVVSGVKVELFNPDGTPAVDAWGMAVPAQMTDDAGYYLFDGLLPGDYYIVFTPPAGFRFTTQATGDSLGLDSNPDVTTGRTPVFTIEPFVGGLTMVDANSSTIAVLVNPTIDAGFIAPGGALPMTGLDLSRFLLLGFGSLLAGAGLLFATRRRPQWAHARR</sequence>
<evidence type="ECO:0000313" key="7">
    <source>
        <dbReference type="EMBL" id="CAB4665246.1"/>
    </source>
</evidence>
<feature type="domain" description="SD-repeat containing protein B" evidence="6">
    <location>
        <begin position="856"/>
        <end position="969"/>
    </location>
</feature>
<feature type="region of interest" description="Disordered" evidence="4">
    <location>
        <begin position="932"/>
        <end position="957"/>
    </location>
</feature>
<keyword evidence="2" id="KW-0964">Secreted</keyword>
<evidence type="ECO:0000256" key="3">
    <source>
        <dbReference type="ARBA" id="ARBA00022729"/>
    </source>
</evidence>
<dbReference type="InterPro" id="IPR013783">
    <property type="entry name" value="Ig-like_fold"/>
</dbReference>
<feature type="domain" description="SD-repeat containing protein B" evidence="6">
    <location>
        <begin position="998"/>
        <end position="1103"/>
    </location>
</feature>